<feature type="transmembrane region" description="Helical" evidence="1">
    <location>
        <begin position="162"/>
        <end position="181"/>
    </location>
</feature>
<keyword evidence="1" id="KW-0812">Transmembrane</keyword>
<reference evidence="3 4" key="1">
    <citation type="submission" date="2016-06" db="EMBL/GenBank/DDBJ databases">
        <authorList>
            <person name="Kjaerup R.B."/>
            <person name="Dalgaard T.S."/>
            <person name="Juul-Madsen H.R."/>
        </authorList>
    </citation>
    <scope>NUCLEOTIDE SEQUENCE [LARGE SCALE GENOMIC DNA]</scope>
</reference>
<feature type="transmembrane region" description="Helical" evidence="1">
    <location>
        <begin position="363"/>
        <end position="381"/>
    </location>
</feature>
<keyword evidence="1" id="KW-1133">Transmembrane helix</keyword>
<dbReference type="InterPro" id="IPR050879">
    <property type="entry name" value="Acyltransferase_3"/>
</dbReference>
<dbReference type="PANTHER" id="PTHR23028">
    <property type="entry name" value="ACETYLTRANSFERASE"/>
    <property type="match status" value="1"/>
</dbReference>
<evidence type="ECO:0000313" key="4">
    <source>
        <dbReference type="Proteomes" id="UP000215127"/>
    </source>
</evidence>
<feature type="transmembrane region" description="Helical" evidence="1">
    <location>
        <begin position="260"/>
        <end position="281"/>
    </location>
</feature>
<evidence type="ECO:0000313" key="3">
    <source>
        <dbReference type="EMBL" id="SMQ44949.1"/>
    </source>
</evidence>
<dbReference type="STRING" id="1276538.A0A1X7RBY2"/>
<feature type="transmembrane region" description="Helical" evidence="1">
    <location>
        <begin position="393"/>
        <end position="413"/>
    </location>
</feature>
<dbReference type="InterPro" id="IPR002656">
    <property type="entry name" value="Acyl_transf_3_dom"/>
</dbReference>
<dbReference type="Proteomes" id="UP000215127">
    <property type="component" value="Chromosome 1"/>
</dbReference>
<gene>
    <name evidence="3" type="ORF">ZT3D7_G93</name>
</gene>
<evidence type="ECO:0000259" key="2">
    <source>
        <dbReference type="Pfam" id="PF01757"/>
    </source>
</evidence>
<organism evidence="3 4">
    <name type="scientific">Zymoseptoria tritici (strain ST99CH_3D7)</name>
    <dbReference type="NCBI Taxonomy" id="1276538"/>
    <lineage>
        <taxon>Eukaryota</taxon>
        <taxon>Fungi</taxon>
        <taxon>Dikarya</taxon>
        <taxon>Ascomycota</taxon>
        <taxon>Pezizomycotina</taxon>
        <taxon>Dothideomycetes</taxon>
        <taxon>Dothideomycetidae</taxon>
        <taxon>Mycosphaerellales</taxon>
        <taxon>Mycosphaerellaceae</taxon>
        <taxon>Zymoseptoria</taxon>
    </lineage>
</organism>
<feature type="domain" description="Acyltransferase 3" evidence="2">
    <location>
        <begin position="56"/>
        <end position="419"/>
    </location>
</feature>
<dbReference type="Pfam" id="PF01757">
    <property type="entry name" value="Acyl_transf_3"/>
    <property type="match status" value="1"/>
</dbReference>
<dbReference type="EMBL" id="LT853692">
    <property type="protein sequence ID" value="SMQ44949.1"/>
    <property type="molecule type" value="Genomic_DNA"/>
</dbReference>
<evidence type="ECO:0000256" key="1">
    <source>
        <dbReference type="SAM" id="Phobius"/>
    </source>
</evidence>
<protein>
    <recommendedName>
        <fullName evidence="2">Acyltransferase 3 domain-containing protein</fullName>
    </recommendedName>
</protein>
<dbReference type="GO" id="GO:0016747">
    <property type="term" value="F:acyltransferase activity, transferring groups other than amino-acyl groups"/>
    <property type="evidence" value="ECO:0007669"/>
    <property type="project" value="InterPro"/>
</dbReference>
<feature type="transmembrane region" description="Helical" evidence="1">
    <location>
        <begin position="111"/>
        <end position="136"/>
    </location>
</feature>
<sequence>MATPKDRLRDIDDEPEMDLDALEAESLPLHTLQNGSLSSAANSTPPKSPAQHRSTAYLDGLRGLAAFFVYYYHHLSWFYGPTAPFVWGLGHVDAETGQGGWYFVQLPWIRIFFSGGNPAVAIFFVLSGYVLSISPFRKLHDGRRKDVLNSLVSATVRRPFRLYIPVIGVSLAFVLAMHLPFGLAPKVGWPTPKDSFAAELAEWVPQTLRVLNPFALLGITKPWYIYDPPAYTMAIEYVGSMLVFALLACLTFIRSARLHGLILVLLTLAFLLTYHWTWAMFTMGMFLALNDVEAFDASFLSRFGTRATNTLHHTSFIVGWYLLSQPAGPMDAGKMSMDTPGWYILTNLIPSIYIGPKKEYWRWWNSWGALLLVYSVLRIRWLQRFFTSRPLVYLGRLSFMLYLTHTPVLWTFADRVYRALGNVPAEGMSTWWDGRFEVPNWGPHGFGVRWFLAQGLVLPVQFLVAEGATRGIDRPSIEVGRWIVGRLGLEGRK</sequence>
<feature type="transmembrane region" description="Helical" evidence="1">
    <location>
        <begin position="230"/>
        <end position="253"/>
    </location>
</feature>
<keyword evidence="4" id="KW-1185">Reference proteome</keyword>
<keyword evidence="1" id="KW-0472">Membrane</keyword>
<dbReference type="AlphaFoldDB" id="A0A1X7RBY2"/>
<name>A0A1X7RBY2_ZYMT9</name>
<accession>A0A1X7RBY2</accession>
<dbReference type="PANTHER" id="PTHR23028:SF134">
    <property type="entry name" value="PUTATIVE (AFU_ORTHOLOGUE AFUA_4G08520)-RELATED"/>
    <property type="match status" value="1"/>
</dbReference>
<proteinExistence type="predicted"/>